<dbReference type="AlphaFoldDB" id="A0A1S4BVG5"/>
<dbReference type="InterPro" id="IPR036691">
    <property type="entry name" value="Endo/exonu/phosph_ase_sf"/>
</dbReference>
<proteinExistence type="predicted"/>
<organism evidence="1">
    <name type="scientific">Nicotiana tabacum</name>
    <name type="common">Common tobacco</name>
    <dbReference type="NCBI Taxonomy" id="4097"/>
    <lineage>
        <taxon>Eukaryota</taxon>
        <taxon>Viridiplantae</taxon>
        <taxon>Streptophyta</taxon>
        <taxon>Embryophyta</taxon>
        <taxon>Tracheophyta</taxon>
        <taxon>Spermatophyta</taxon>
        <taxon>Magnoliopsida</taxon>
        <taxon>eudicotyledons</taxon>
        <taxon>Gunneridae</taxon>
        <taxon>Pentapetalae</taxon>
        <taxon>asterids</taxon>
        <taxon>lamiids</taxon>
        <taxon>Solanales</taxon>
        <taxon>Solanaceae</taxon>
        <taxon>Nicotianoideae</taxon>
        <taxon>Nicotianeae</taxon>
        <taxon>Nicotiana</taxon>
    </lineage>
</organism>
<dbReference type="Gene3D" id="3.60.10.10">
    <property type="entry name" value="Endonuclease/exonuclease/phosphatase"/>
    <property type="match status" value="1"/>
</dbReference>
<accession>A0A1S4BVG5</accession>
<dbReference type="SUPFAM" id="SSF56219">
    <property type="entry name" value="DNase I-like"/>
    <property type="match status" value="1"/>
</dbReference>
<dbReference type="RefSeq" id="XP_016492860.1">
    <property type="nucleotide sequence ID" value="XM_016637374.1"/>
</dbReference>
<reference evidence="1" key="1">
    <citation type="submission" date="2025-08" db="UniProtKB">
        <authorList>
            <consortium name="RefSeq"/>
        </authorList>
    </citation>
    <scope>IDENTIFICATION</scope>
</reference>
<sequence>MQEAWLVIGDFNSVLTVDDRINGQPVQQAELMDFQRFIADTGLGQLNRKSCQWSWCNKREAKHMIYSNIDWAFGNAFWLTRYSSLEAIFEKPGVSDHSPIIINTEVSQARNIIDSIYNDQGSRIVEPELIEKEFTGFFKSLLGKSAAELPCIINTARNGPCLTNEQQGELNRPITEKDIDQALKDLSNEKALLGIDGFPAEYFKTNWGLLEVKQAIQEFFANGKMLRSINCTIVTLVPKVNNPTSVKEFKPITCCSIIYKLIVNIITTKLKTVVDYIVVPS</sequence>
<gene>
    <name evidence="1" type="primary">LOC107812314</name>
</gene>
<name>A0A1S4BVG5_TOBAC</name>
<protein>
    <submittedName>
        <fullName evidence="1">Uncharacterized protein</fullName>
    </submittedName>
</protein>
<dbReference type="PANTHER" id="PTHR33710">
    <property type="entry name" value="BNAC02G09200D PROTEIN"/>
    <property type="match status" value="1"/>
</dbReference>
<dbReference type="PANTHER" id="PTHR33710:SF76">
    <property type="entry name" value="ENDONUCLEASE_EXONUCLEASE_PHOSPHATASE DOMAIN-CONTAINING PROTEIN"/>
    <property type="match status" value="1"/>
</dbReference>
<dbReference type="KEGG" id="nta:107812314"/>
<dbReference type="STRING" id="4097.A0A1S4BVG5"/>
<dbReference type="PaxDb" id="4097-A0A1S4BVG5"/>
<evidence type="ECO:0000313" key="1">
    <source>
        <dbReference type="RefSeq" id="XP_016492860.1"/>
    </source>
</evidence>
<dbReference type="OrthoDB" id="851965at2759"/>